<dbReference type="AlphaFoldDB" id="A0A2J6PH88"/>
<dbReference type="STRING" id="1745343.A0A2J6PH88"/>
<proteinExistence type="inferred from homology"/>
<dbReference type="EMBL" id="KZ613532">
    <property type="protein sequence ID" value="PMD13373.1"/>
    <property type="molecule type" value="Genomic_DNA"/>
</dbReference>
<keyword evidence="3" id="KW-0812">Transmembrane</keyword>
<dbReference type="InterPro" id="IPR021109">
    <property type="entry name" value="Peptidase_aspartic_dom_sf"/>
</dbReference>
<protein>
    <submittedName>
        <fullName evidence="5">Acid protease</fullName>
    </submittedName>
</protein>
<keyword evidence="3" id="KW-0472">Membrane</keyword>
<feature type="transmembrane region" description="Helical" evidence="3">
    <location>
        <begin position="12"/>
        <end position="33"/>
    </location>
</feature>
<name>A0A2J6PH88_9HELO</name>
<dbReference type="OrthoDB" id="771136at2759"/>
<keyword evidence="5" id="KW-0645">Protease</keyword>
<feature type="domain" description="Peptidase A1" evidence="4">
    <location>
        <begin position="31"/>
        <end position="343"/>
    </location>
</feature>
<feature type="compositionally biased region" description="Low complexity" evidence="2">
    <location>
        <begin position="338"/>
        <end position="376"/>
    </location>
</feature>
<keyword evidence="5" id="KW-0378">Hydrolase</keyword>
<reference evidence="5 6" key="1">
    <citation type="submission" date="2016-05" db="EMBL/GenBank/DDBJ databases">
        <title>A degradative enzymes factory behind the ericoid mycorrhizal symbiosis.</title>
        <authorList>
            <consortium name="DOE Joint Genome Institute"/>
            <person name="Martino E."/>
            <person name="Morin E."/>
            <person name="Grelet G."/>
            <person name="Kuo A."/>
            <person name="Kohler A."/>
            <person name="Daghino S."/>
            <person name="Barry K."/>
            <person name="Choi C."/>
            <person name="Cichocki N."/>
            <person name="Clum A."/>
            <person name="Copeland A."/>
            <person name="Hainaut M."/>
            <person name="Haridas S."/>
            <person name="Labutti K."/>
            <person name="Lindquist E."/>
            <person name="Lipzen A."/>
            <person name="Khouja H.-R."/>
            <person name="Murat C."/>
            <person name="Ohm R."/>
            <person name="Olson A."/>
            <person name="Spatafora J."/>
            <person name="Veneault-Fourrey C."/>
            <person name="Henrissat B."/>
            <person name="Grigoriev I."/>
            <person name="Martin F."/>
            <person name="Perotto S."/>
        </authorList>
    </citation>
    <scope>NUCLEOTIDE SEQUENCE [LARGE SCALE GENOMIC DNA]</scope>
    <source>
        <strain evidence="5 6">UAMH 7357</strain>
    </source>
</reference>
<feature type="region of interest" description="Disordered" evidence="2">
    <location>
        <begin position="334"/>
        <end position="397"/>
    </location>
</feature>
<dbReference type="PRINTS" id="PR00792">
    <property type="entry name" value="PEPSIN"/>
</dbReference>
<organism evidence="5 6">
    <name type="scientific">Hyaloscypha hepaticicola</name>
    <dbReference type="NCBI Taxonomy" id="2082293"/>
    <lineage>
        <taxon>Eukaryota</taxon>
        <taxon>Fungi</taxon>
        <taxon>Dikarya</taxon>
        <taxon>Ascomycota</taxon>
        <taxon>Pezizomycotina</taxon>
        <taxon>Leotiomycetes</taxon>
        <taxon>Helotiales</taxon>
        <taxon>Hyaloscyphaceae</taxon>
        <taxon>Hyaloscypha</taxon>
    </lineage>
</organism>
<feature type="region of interest" description="Disordered" evidence="2">
    <location>
        <begin position="458"/>
        <end position="484"/>
    </location>
</feature>
<dbReference type="Pfam" id="PF00026">
    <property type="entry name" value="Asp"/>
    <property type="match status" value="1"/>
</dbReference>
<dbReference type="Proteomes" id="UP000235672">
    <property type="component" value="Unassembled WGS sequence"/>
</dbReference>
<evidence type="ECO:0000313" key="6">
    <source>
        <dbReference type="Proteomes" id="UP000235672"/>
    </source>
</evidence>
<gene>
    <name evidence="5" type="ORF">NA56DRAFT_755825</name>
</gene>
<evidence type="ECO:0000313" key="5">
    <source>
        <dbReference type="EMBL" id="PMD13373.1"/>
    </source>
</evidence>
<keyword evidence="3" id="KW-1133">Transmembrane helix</keyword>
<evidence type="ECO:0000259" key="4">
    <source>
        <dbReference type="PROSITE" id="PS51767"/>
    </source>
</evidence>
<sequence length="561" mass="58685">MADPMLGKTRGLFSSFIIHYPASFSIVFLLFLIELQIETPPQSTYVQLDTGSGDLIVETPSSHICRANSPNPCTNFGSYVANASSTYQYIDSNFQVEYGGGDRATGDWVSDTYSIGGATLQNAQFGIMYQTTVLESIVGVSYPIIEGRNVFSGEPQYPNLPMLLVQQASTLLFGGIDTGKFSGELVTIDLIASGFDGFSGVVDFTVLLEGITGTIGGNQVRLPQKDAEFMNVLMDSGTTITQLPAVTVQQIWGLVGATPDSNDPNAAYIPCDQSEIDTLNFEFNGITIAVPMTQLAIFPGGTGTCQFCISIGTENIIGDTVLTAMYAIVAGPGGVPDTSSSSSSSSQSSTSSSTSSTASTTSSSSSSSSSSPTPTTKPMKCNMVHPNPSPTHPSFLTPLTQSPGQLFPRPRKTHLIPLLRLLHCKPAHRNPNRRRLWLQIPPLRISSACSCYNTASISLPTSSSSSSTSSTLSTSTTSSTPPAVTNNGAYDKNNCFRAVQGGGPAATAFCSHLFGPGILPTPTGINKACSALPSKVSSACSCAVPSSGGGGGVQKKVVKII</sequence>
<dbReference type="InterPro" id="IPR001461">
    <property type="entry name" value="Aspartic_peptidase_A1"/>
</dbReference>
<accession>A0A2J6PH88</accession>
<dbReference type="InterPro" id="IPR033121">
    <property type="entry name" value="PEPTIDASE_A1"/>
</dbReference>
<evidence type="ECO:0000256" key="3">
    <source>
        <dbReference type="SAM" id="Phobius"/>
    </source>
</evidence>
<feature type="compositionally biased region" description="Low complexity" evidence="2">
    <location>
        <begin position="458"/>
        <end position="482"/>
    </location>
</feature>
<comment type="similarity">
    <text evidence="1">Belongs to the peptidase A1 family.</text>
</comment>
<evidence type="ECO:0000256" key="1">
    <source>
        <dbReference type="ARBA" id="ARBA00007447"/>
    </source>
</evidence>
<evidence type="ECO:0000256" key="2">
    <source>
        <dbReference type="SAM" id="MobiDB-lite"/>
    </source>
</evidence>
<dbReference type="GO" id="GO:0004190">
    <property type="term" value="F:aspartic-type endopeptidase activity"/>
    <property type="evidence" value="ECO:0007669"/>
    <property type="project" value="InterPro"/>
</dbReference>
<dbReference type="Gene3D" id="2.40.70.10">
    <property type="entry name" value="Acid Proteases"/>
    <property type="match status" value="2"/>
</dbReference>
<dbReference type="SUPFAM" id="SSF50630">
    <property type="entry name" value="Acid proteases"/>
    <property type="match status" value="1"/>
</dbReference>
<dbReference type="GO" id="GO:0006508">
    <property type="term" value="P:proteolysis"/>
    <property type="evidence" value="ECO:0007669"/>
    <property type="project" value="UniProtKB-KW"/>
</dbReference>
<dbReference type="PANTHER" id="PTHR47966">
    <property type="entry name" value="BETA-SITE APP-CLEAVING ENZYME, ISOFORM A-RELATED"/>
    <property type="match status" value="1"/>
</dbReference>
<dbReference type="PANTHER" id="PTHR47966:SF65">
    <property type="entry name" value="ASPARTIC-TYPE ENDOPEPTIDASE"/>
    <property type="match status" value="1"/>
</dbReference>
<dbReference type="PROSITE" id="PS51767">
    <property type="entry name" value="PEPTIDASE_A1"/>
    <property type="match status" value="1"/>
</dbReference>
<keyword evidence="6" id="KW-1185">Reference proteome</keyword>